<dbReference type="Proteomes" id="UP000274429">
    <property type="component" value="Unassembled WGS sequence"/>
</dbReference>
<reference evidence="1 2" key="1">
    <citation type="submission" date="2018-11" db="EMBL/GenBank/DDBJ databases">
        <authorList>
            <consortium name="Pathogen Informatics"/>
        </authorList>
    </citation>
    <scope>NUCLEOTIDE SEQUENCE [LARGE SCALE GENOMIC DNA]</scope>
</reference>
<keyword evidence="2" id="KW-1185">Reference proteome</keyword>
<evidence type="ECO:0000313" key="1">
    <source>
        <dbReference type="EMBL" id="VDM25651.1"/>
    </source>
</evidence>
<dbReference type="EMBL" id="UYWX01005337">
    <property type="protein sequence ID" value="VDM25651.1"/>
    <property type="molecule type" value="Genomic_DNA"/>
</dbReference>
<accession>A0A3P7ER06</accession>
<organism evidence="1 2">
    <name type="scientific">Hydatigena taeniaeformis</name>
    <name type="common">Feline tapeworm</name>
    <name type="synonym">Taenia taeniaeformis</name>
    <dbReference type="NCBI Taxonomy" id="6205"/>
    <lineage>
        <taxon>Eukaryota</taxon>
        <taxon>Metazoa</taxon>
        <taxon>Spiralia</taxon>
        <taxon>Lophotrochozoa</taxon>
        <taxon>Platyhelminthes</taxon>
        <taxon>Cestoda</taxon>
        <taxon>Eucestoda</taxon>
        <taxon>Cyclophyllidea</taxon>
        <taxon>Taeniidae</taxon>
        <taxon>Hydatigera</taxon>
    </lineage>
</organism>
<sequence>MEVNGNEAHSWTLAQSGAYHLCSANISNIHKQRHTDSPVTQKCSVTPICTAPEDG</sequence>
<gene>
    <name evidence="1" type="ORF">TTAC_LOCUS4792</name>
</gene>
<proteinExistence type="predicted"/>
<dbReference type="AlphaFoldDB" id="A0A3P7ER06"/>
<name>A0A3P7ER06_HYDTA</name>
<evidence type="ECO:0000313" key="2">
    <source>
        <dbReference type="Proteomes" id="UP000274429"/>
    </source>
</evidence>
<protein>
    <submittedName>
        <fullName evidence="1">Uncharacterized protein</fullName>
    </submittedName>
</protein>